<feature type="compositionally biased region" description="Polar residues" evidence="1">
    <location>
        <begin position="38"/>
        <end position="48"/>
    </location>
</feature>
<evidence type="ECO:0000256" key="1">
    <source>
        <dbReference type="SAM" id="MobiDB-lite"/>
    </source>
</evidence>
<accession>A0A8H4KY68</accession>
<proteinExistence type="predicted"/>
<comment type="caution">
    <text evidence="2">The sequence shown here is derived from an EMBL/GenBank/DDBJ whole genome shotgun (WGS) entry which is preliminary data.</text>
</comment>
<evidence type="ECO:0000313" key="3">
    <source>
        <dbReference type="Proteomes" id="UP000554235"/>
    </source>
</evidence>
<dbReference type="Proteomes" id="UP000554235">
    <property type="component" value="Unassembled WGS sequence"/>
</dbReference>
<feature type="compositionally biased region" description="Basic and acidic residues" evidence="1">
    <location>
        <begin position="1"/>
        <end position="15"/>
    </location>
</feature>
<dbReference type="AlphaFoldDB" id="A0A8H4KY68"/>
<dbReference type="EMBL" id="JAADYS010002572">
    <property type="protein sequence ID" value="KAF4457804.1"/>
    <property type="molecule type" value="Genomic_DNA"/>
</dbReference>
<keyword evidence="3" id="KW-1185">Reference proteome</keyword>
<sequence>MHASDQEETSHRSSSLEDTSANLNQTSPGDQTGHEQDNTTSDNLSALHQISDALAPKQTQARESDRHLLSIQRRRREFSVERAARMRARETSDKMNKPCVYEIFDRAESRWVMAASKPRKPPLLVREMPGRKVLRRKLKSTR</sequence>
<protein>
    <submittedName>
        <fullName evidence="2">Uncharacterized protein</fullName>
    </submittedName>
</protein>
<organism evidence="2 3">
    <name type="scientific">Fusarium albosuccineum</name>
    <dbReference type="NCBI Taxonomy" id="1237068"/>
    <lineage>
        <taxon>Eukaryota</taxon>
        <taxon>Fungi</taxon>
        <taxon>Dikarya</taxon>
        <taxon>Ascomycota</taxon>
        <taxon>Pezizomycotina</taxon>
        <taxon>Sordariomycetes</taxon>
        <taxon>Hypocreomycetidae</taxon>
        <taxon>Hypocreales</taxon>
        <taxon>Nectriaceae</taxon>
        <taxon>Fusarium</taxon>
        <taxon>Fusarium decemcellulare species complex</taxon>
    </lineage>
</organism>
<feature type="compositionally biased region" description="Polar residues" evidence="1">
    <location>
        <begin position="16"/>
        <end position="30"/>
    </location>
</feature>
<reference evidence="2 3" key="1">
    <citation type="submission" date="2020-01" db="EMBL/GenBank/DDBJ databases">
        <title>Identification and distribution of gene clusters putatively required for synthesis of sphingolipid metabolism inhibitors in phylogenetically diverse species of the filamentous fungus Fusarium.</title>
        <authorList>
            <person name="Kim H.-S."/>
            <person name="Busman M."/>
            <person name="Brown D.W."/>
            <person name="Divon H."/>
            <person name="Uhlig S."/>
            <person name="Proctor R.H."/>
        </authorList>
    </citation>
    <scope>NUCLEOTIDE SEQUENCE [LARGE SCALE GENOMIC DNA]</scope>
    <source>
        <strain evidence="2 3">NRRL 20459</strain>
    </source>
</reference>
<gene>
    <name evidence="2" type="ORF">FALBO_15129</name>
</gene>
<feature type="region of interest" description="Disordered" evidence="1">
    <location>
        <begin position="1"/>
        <end position="77"/>
    </location>
</feature>
<evidence type="ECO:0000313" key="2">
    <source>
        <dbReference type="EMBL" id="KAF4457804.1"/>
    </source>
</evidence>
<name>A0A8H4KY68_9HYPO</name>